<comment type="caution">
    <text evidence="1">The sequence shown here is derived from an EMBL/GenBank/DDBJ whole genome shotgun (WGS) entry which is preliminary data.</text>
</comment>
<evidence type="ECO:0000313" key="1">
    <source>
        <dbReference type="EMBL" id="KAK1372635.1"/>
    </source>
</evidence>
<dbReference type="Proteomes" id="UP001237642">
    <property type="component" value="Unassembled WGS sequence"/>
</dbReference>
<organism evidence="1 2">
    <name type="scientific">Heracleum sosnowskyi</name>
    <dbReference type="NCBI Taxonomy" id="360622"/>
    <lineage>
        <taxon>Eukaryota</taxon>
        <taxon>Viridiplantae</taxon>
        <taxon>Streptophyta</taxon>
        <taxon>Embryophyta</taxon>
        <taxon>Tracheophyta</taxon>
        <taxon>Spermatophyta</taxon>
        <taxon>Magnoliopsida</taxon>
        <taxon>eudicotyledons</taxon>
        <taxon>Gunneridae</taxon>
        <taxon>Pentapetalae</taxon>
        <taxon>asterids</taxon>
        <taxon>campanulids</taxon>
        <taxon>Apiales</taxon>
        <taxon>Apiaceae</taxon>
        <taxon>Apioideae</taxon>
        <taxon>apioid superclade</taxon>
        <taxon>Tordylieae</taxon>
        <taxon>Tordyliinae</taxon>
        <taxon>Heracleum</taxon>
    </lineage>
</organism>
<protein>
    <submittedName>
        <fullName evidence="1">Uncharacterized protein</fullName>
    </submittedName>
</protein>
<dbReference type="AlphaFoldDB" id="A0AAD8HSS6"/>
<accession>A0AAD8HSS6</accession>
<reference evidence="1" key="1">
    <citation type="submission" date="2023-02" db="EMBL/GenBank/DDBJ databases">
        <title>Genome of toxic invasive species Heracleum sosnowskyi carries increased number of genes despite the absence of recent whole-genome duplications.</title>
        <authorList>
            <person name="Schelkunov M."/>
            <person name="Shtratnikova V."/>
            <person name="Makarenko M."/>
            <person name="Klepikova A."/>
            <person name="Omelchenko D."/>
            <person name="Novikova G."/>
            <person name="Obukhova E."/>
            <person name="Bogdanov V."/>
            <person name="Penin A."/>
            <person name="Logacheva M."/>
        </authorList>
    </citation>
    <scope>NUCLEOTIDE SEQUENCE</scope>
    <source>
        <strain evidence="1">Hsosn_3</strain>
        <tissue evidence="1">Leaf</tissue>
    </source>
</reference>
<reference evidence="1" key="2">
    <citation type="submission" date="2023-05" db="EMBL/GenBank/DDBJ databases">
        <authorList>
            <person name="Schelkunov M.I."/>
        </authorList>
    </citation>
    <scope>NUCLEOTIDE SEQUENCE</scope>
    <source>
        <strain evidence="1">Hsosn_3</strain>
        <tissue evidence="1">Leaf</tissue>
    </source>
</reference>
<name>A0AAD8HSS6_9APIA</name>
<sequence length="133" mass="15010">MSFIKDLVDICHNMQILSDSFLRMHVIDEDEVPGFDGLPFSIFSLIKWQWNVEVPASKANALMLNEQQELSPYRGSSAQKTGFSIPSLPYVENPVSPSYLKMHAKPCLVEVYYANCGDLNLTIEMLTHPEESA</sequence>
<keyword evidence="2" id="KW-1185">Reference proteome</keyword>
<gene>
    <name evidence="1" type="ORF">POM88_028828</name>
</gene>
<dbReference type="EMBL" id="JAUIZM010000007">
    <property type="protein sequence ID" value="KAK1372635.1"/>
    <property type="molecule type" value="Genomic_DNA"/>
</dbReference>
<proteinExistence type="predicted"/>
<evidence type="ECO:0000313" key="2">
    <source>
        <dbReference type="Proteomes" id="UP001237642"/>
    </source>
</evidence>